<dbReference type="AlphaFoldDB" id="A0AAN9M4X5"/>
<dbReference type="EMBL" id="JAYMYR010000008">
    <property type="protein sequence ID" value="KAK7347804.1"/>
    <property type="molecule type" value="Genomic_DNA"/>
</dbReference>
<sequence length="103" mass="11907">MKYQQVQLLLIQLTSLIFIIQRKANPLLATNISYKLAATKLEFEKKLWRFIPNNSFHTKGNHQAFKSCFITSQQGGVDKYSHLNYKSKCFLIGAAKMNCHNKL</sequence>
<feature type="chain" id="PRO_5042918117" description="Secreted protein" evidence="1">
    <location>
        <begin position="25"/>
        <end position="103"/>
    </location>
</feature>
<dbReference type="Proteomes" id="UP001374584">
    <property type="component" value="Unassembled WGS sequence"/>
</dbReference>
<evidence type="ECO:0000313" key="2">
    <source>
        <dbReference type="EMBL" id="KAK7347804.1"/>
    </source>
</evidence>
<evidence type="ECO:0000313" key="3">
    <source>
        <dbReference type="Proteomes" id="UP001374584"/>
    </source>
</evidence>
<evidence type="ECO:0008006" key="4">
    <source>
        <dbReference type="Google" id="ProtNLM"/>
    </source>
</evidence>
<gene>
    <name evidence="2" type="ORF">VNO80_22343</name>
</gene>
<comment type="caution">
    <text evidence="2">The sequence shown here is derived from an EMBL/GenBank/DDBJ whole genome shotgun (WGS) entry which is preliminary data.</text>
</comment>
<keyword evidence="3" id="KW-1185">Reference proteome</keyword>
<feature type="signal peptide" evidence="1">
    <location>
        <begin position="1"/>
        <end position="24"/>
    </location>
</feature>
<keyword evidence="1" id="KW-0732">Signal</keyword>
<organism evidence="2 3">
    <name type="scientific">Phaseolus coccineus</name>
    <name type="common">Scarlet runner bean</name>
    <name type="synonym">Phaseolus multiflorus</name>
    <dbReference type="NCBI Taxonomy" id="3886"/>
    <lineage>
        <taxon>Eukaryota</taxon>
        <taxon>Viridiplantae</taxon>
        <taxon>Streptophyta</taxon>
        <taxon>Embryophyta</taxon>
        <taxon>Tracheophyta</taxon>
        <taxon>Spermatophyta</taxon>
        <taxon>Magnoliopsida</taxon>
        <taxon>eudicotyledons</taxon>
        <taxon>Gunneridae</taxon>
        <taxon>Pentapetalae</taxon>
        <taxon>rosids</taxon>
        <taxon>fabids</taxon>
        <taxon>Fabales</taxon>
        <taxon>Fabaceae</taxon>
        <taxon>Papilionoideae</taxon>
        <taxon>50 kb inversion clade</taxon>
        <taxon>NPAAA clade</taxon>
        <taxon>indigoferoid/millettioid clade</taxon>
        <taxon>Phaseoleae</taxon>
        <taxon>Phaseolus</taxon>
    </lineage>
</organism>
<accession>A0AAN9M4X5</accession>
<name>A0AAN9M4X5_PHACN</name>
<protein>
    <recommendedName>
        <fullName evidence="4">Secreted protein</fullName>
    </recommendedName>
</protein>
<evidence type="ECO:0000256" key="1">
    <source>
        <dbReference type="SAM" id="SignalP"/>
    </source>
</evidence>
<proteinExistence type="predicted"/>
<reference evidence="2 3" key="1">
    <citation type="submission" date="2024-01" db="EMBL/GenBank/DDBJ databases">
        <title>The genomes of 5 underutilized Papilionoideae crops provide insights into root nodulation and disease resistanc.</title>
        <authorList>
            <person name="Jiang F."/>
        </authorList>
    </citation>
    <scope>NUCLEOTIDE SEQUENCE [LARGE SCALE GENOMIC DNA]</scope>
    <source>
        <strain evidence="2">JINMINGXINNONG_FW02</strain>
        <tissue evidence="2">Leaves</tissue>
    </source>
</reference>